<feature type="active site" evidence="3">
    <location>
        <position position="342"/>
    </location>
</feature>
<comment type="function">
    <text evidence="3">Catalyzes the hydrolysis of N-formyl-L-kynurenine to L-kynurenine, the second step in the kynurenine pathway of tryptophan degradation. Kynurenine may be further oxidized to nicotinic acid, NAD(H) and NADP(H). Required for elimination of toxic metabolites.</text>
</comment>
<dbReference type="PANTHER" id="PTHR48081:SF33">
    <property type="entry name" value="KYNURENINE FORMAMIDASE"/>
    <property type="match status" value="1"/>
</dbReference>
<evidence type="ECO:0000256" key="4">
    <source>
        <dbReference type="SAM" id="MobiDB-lite"/>
    </source>
</evidence>
<dbReference type="GO" id="GO:0072330">
    <property type="term" value="P:monocarboxylic acid biosynthetic process"/>
    <property type="evidence" value="ECO:0007669"/>
    <property type="project" value="UniProtKB-ARBA"/>
</dbReference>
<keyword evidence="6" id="KW-1185">Reference proteome</keyword>
<dbReference type="EC" id="3.5.1.9" evidence="3"/>
<dbReference type="HAMAP" id="MF_03014">
    <property type="entry name" value="KFase"/>
    <property type="match status" value="1"/>
</dbReference>
<feature type="active site" evidence="3">
    <location>
        <position position="285"/>
    </location>
</feature>
<dbReference type="OrthoDB" id="420264at2759"/>
<feature type="short sequence motif" description="HGGXW" evidence="3">
    <location>
        <begin position="70"/>
        <end position="74"/>
    </location>
</feature>
<dbReference type="EMBL" id="JAPZBU010000011">
    <property type="protein sequence ID" value="KAJ5379262.1"/>
    <property type="molecule type" value="Genomic_DNA"/>
</dbReference>
<comment type="pathway">
    <text evidence="3">Amino-acid degradation; L-tryptophan degradation via kynurenine pathway; L-kynurenine from L-tryptophan: step 2/2.</text>
</comment>
<dbReference type="GO" id="GO:0004061">
    <property type="term" value="F:arylformamidase activity"/>
    <property type="evidence" value="ECO:0007669"/>
    <property type="project" value="UniProtKB-UniRule"/>
</dbReference>
<evidence type="ECO:0000256" key="2">
    <source>
        <dbReference type="ARBA" id="ARBA00023079"/>
    </source>
</evidence>
<dbReference type="AlphaFoldDB" id="A0A9W9SJC7"/>
<evidence type="ECO:0000313" key="6">
    <source>
        <dbReference type="Proteomes" id="UP001147747"/>
    </source>
</evidence>
<dbReference type="GO" id="GO:0034354">
    <property type="term" value="P:'de novo' NAD+ biosynthetic process from L-tryptophan"/>
    <property type="evidence" value="ECO:0007669"/>
    <property type="project" value="UniProtKB-UniRule"/>
</dbReference>
<evidence type="ECO:0000256" key="3">
    <source>
        <dbReference type="HAMAP-Rule" id="MF_03014"/>
    </source>
</evidence>
<accession>A0A9W9SJC7</accession>
<feature type="active site" description="Nucleophile" evidence="3">
    <location>
        <position position="162"/>
    </location>
</feature>
<reference evidence="5" key="2">
    <citation type="journal article" date="2023" name="IMA Fungus">
        <title>Comparative genomic study of the Penicillium genus elucidates a diverse pangenome and 15 lateral gene transfer events.</title>
        <authorList>
            <person name="Petersen C."/>
            <person name="Sorensen T."/>
            <person name="Nielsen M.R."/>
            <person name="Sondergaard T.E."/>
            <person name="Sorensen J.L."/>
            <person name="Fitzpatrick D.A."/>
            <person name="Frisvad J.C."/>
            <person name="Nielsen K.L."/>
        </authorList>
    </citation>
    <scope>NUCLEOTIDE SEQUENCE</scope>
    <source>
        <strain evidence="5">IBT 29677</strain>
    </source>
</reference>
<dbReference type="InterPro" id="IPR027519">
    <property type="entry name" value="KFase_ver/fungi-typ"/>
</dbReference>
<dbReference type="InterPro" id="IPR029058">
    <property type="entry name" value="AB_hydrolase_fold"/>
</dbReference>
<comment type="domain">
    <text evidence="3">The main chain amide nitrogen atoms of the second glycine and its adjacent residue in the HGGXW motif define the oxyanion hole, and stabilize the oxyanion that forms during the nucleophilic attack by the catalytic serine during substrate cleavage.</text>
</comment>
<evidence type="ECO:0000256" key="1">
    <source>
        <dbReference type="ARBA" id="ARBA00022801"/>
    </source>
</evidence>
<proteinExistence type="inferred from homology"/>
<dbReference type="SUPFAM" id="SSF53474">
    <property type="entry name" value="alpha/beta-Hydrolases"/>
    <property type="match status" value="1"/>
</dbReference>
<comment type="similarity">
    <text evidence="3">Belongs to the kynurenine formamidase family.</text>
</comment>
<protein>
    <recommendedName>
        <fullName evidence="3">Kynurenine formamidase</fullName>
        <shortName evidence="3">KFA</shortName>
        <shortName evidence="3">KFase</shortName>
        <ecNumber evidence="3">3.5.1.9</ecNumber>
    </recommendedName>
    <alternativeName>
        <fullName evidence="3">Arylformamidase</fullName>
    </alternativeName>
    <alternativeName>
        <fullName evidence="3">N-formylkynurenine formamidase</fullName>
        <shortName evidence="3">FKF</shortName>
    </alternativeName>
</protein>
<keyword evidence="1 3" id="KW-0378">Hydrolase</keyword>
<name>A0A9W9SJC7_9EURO</name>
<keyword evidence="2 3" id="KW-0823">Tryptophan catabolism</keyword>
<dbReference type="Gene3D" id="3.40.50.1820">
    <property type="entry name" value="alpha/beta hydrolase"/>
    <property type="match status" value="1"/>
</dbReference>
<reference evidence="5" key="1">
    <citation type="submission" date="2022-12" db="EMBL/GenBank/DDBJ databases">
        <authorList>
            <person name="Petersen C."/>
        </authorList>
    </citation>
    <scope>NUCLEOTIDE SEQUENCE</scope>
    <source>
        <strain evidence="5">IBT 29677</strain>
    </source>
</reference>
<dbReference type="GO" id="GO:0017000">
    <property type="term" value="P:antibiotic biosynthetic process"/>
    <property type="evidence" value="ECO:0007669"/>
    <property type="project" value="UniProtKB-ARBA"/>
</dbReference>
<comment type="subunit">
    <text evidence="3">Homodimer.</text>
</comment>
<organism evidence="5 6">
    <name type="scientific">Penicillium cosmopolitanum</name>
    <dbReference type="NCBI Taxonomy" id="1131564"/>
    <lineage>
        <taxon>Eukaryota</taxon>
        <taxon>Fungi</taxon>
        <taxon>Dikarya</taxon>
        <taxon>Ascomycota</taxon>
        <taxon>Pezizomycotina</taxon>
        <taxon>Eurotiomycetes</taxon>
        <taxon>Eurotiomycetidae</taxon>
        <taxon>Eurotiales</taxon>
        <taxon>Aspergillaceae</taxon>
        <taxon>Penicillium</taxon>
    </lineage>
</organism>
<dbReference type="Proteomes" id="UP001147747">
    <property type="component" value="Unassembled WGS sequence"/>
</dbReference>
<dbReference type="GeneID" id="81375998"/>
<dbReference type="PANTHER" id="PTHR48081">
    <property type="entry name" value="AB HYDROLASE SUPERFAMILY PROTEIN C4A8.06C"/>
    <property type="match status" value="1"/>
</dbReference>
<dbReference type="InterPro" id="IPR050300">
    <property type="entry name" value="GDXG_lipolytic_enzyme"/>
</dbReference>
<feature type="region of interest" description="Disordered" evidence="4">
    <location>
        <begin position="308"/>
        <end position="331"/>
    </location>
</feature>
<evidence type="ECO:0000313" key="5">
    <source>
        <dbReference type="EMBL" id="KAJ5379262.1"/>
    </source>
</evidence>
<comment type="catalytic activity">
    <reaction evidence="3">
        <text>N-formyl-L-kynurenine + H2O = L-kynurenine + formate + H(+)</text>
        <dbReference type="Rhea" id="RHEA:13009"/>
        <dbReference type="ChEBI" id="CHEBI:15377"/>
        <dbReference type="ChEBI" id="CHEBI:15378"/>
        <dbReference type="ChEBI" id="CHEBI:15740"/>
        <dbReference type="ChEBI" id="CHEBI:57959"/>
        <dbReference type="ChEBI" id="CHEBI:58629"/>
        <dbReference type="EC" id="3.5.1.9"/>
    </reaction>
</comment>
<sequence>MATEPGKRTVSYGRFHNLQTISVATLPPRPNGFWVMYAPPDKQPPPPSVAYDSKITQRYHELIKKNSYIHGGAWRDPTITADSFEKTENILRASPHLPIAGYASISYRLSPHPNHPQDVEETPTESLRTAKHPDHIRDVEAALAFLQNTYAFGDKYILVGHSCGATLAFQAVMGAVAGHREVRFNGGVNDCGAGAETIPSSPGPLPPALTSQPTAIVGVSGIYDLRKLRDDHPGIDAYREFIEDAFGEDELLWDTVSPAQMIGSRGVEGGWKGGRLAILAHSMDDELVDQGQLDVMYEALRGWERGKATRRRSSARSSATVEESGNDDGSRAVRTMIIEGGHDEIWSEGEQLARTIKYAFVELLRMGIAPEPEPFGGEKVPSH</sequence>
<gene>
    <name evidence="5" type="ORF">N7509_012381</name>
</gene>
<dbReference type="GO" id="GO:0019441">
    <property type="term" value="P:L-tryptophan catabolic process to kynurenine"/>
    <property type="evidence" value="ECO:0007669"/>
    <property type="project" value="UniProtKB-UniRule"/>
</dbReference>
<dbReference type="RefSeq" id="XP_056483048.1">
    <property type="nucleotide sequence ID" value="XM_056637018.1"/>
</dbReference>
<comment type="caution">
    <text evidence="5">The sequence shown here is derived from an EMBL/GenBank/DDBJ whole genome shotgun (WGS) entry which is preliminary data.</text>
</comment>